<comment type="similarity">
    <text evidence="2">Belongs to the ABC transporter superfamily.</text>
</comment>
<evidence type="ECO:0000256" key="1">
    <source>
        <dbReference type="ARBA" id="ARBA00004202"/>
    </source>
</evidence>
<protein>
    <submittedName>
        <fullName evidence="9">ABC transporter ATP-binding protein</fullName>
    </submittedName>
</protein>
<dbReference type="NCBIfam" id="TIGR01727">
    <property type="entry name" value="oligo_HPY"/>
    <property type="match status" value="1"/>
</dbReference>
<accession>A0ABU3X8X6</accession>
<dbReference type="EMBL" id="JAWJBA010000002">
    <property type="protein sequence ID" value="MDV2684268.1"/>
    <property type="molecule type" value="Genomic_DNA"/>
</dbReference>
<reference evidence="9 10" key="1">
    <citation type="submission" date="2023-10" db="EMBL/GenBank/DDBJ databases">
        <title>Screening of Alkalihalobacillus lindianensis BZ-TG-R113 and Its Alleviation of Salt Stress on Rapeseed Growth.</title>
        <authorList>
            <person name="Zhao B."/>
            <person name="Guo T."/>
        </authorList>
    </citation>
    <scope>NUCLEOTIDE SEQUENCE [LARGE SCALE GENOMIC DNA]</scope>
    <source>
        <strain evidence="9 10">BZ-TG-R113</strain>
    </source>
</reference>
<feature type="domain" description="ABC transporter" evidence="8">
    <location>
        <begin position="5"/>
        <end position="256"/>
    </location>
</feature>
<dbReference type="Proteomes" id="UP001287282">
    <property type="component" value="Unassembled WGS sequence"/>
</dbReference>
<dbReference type="InterPro" id="IPR013563">
    <property type="entry name" value="Oligopep_ABC_C"/>
</dbReference>
<name>A0ABU3X8X6_9BACI</name>
<sequence length="336" mass="37657">MSKMLEVKNLKTGFRKEEHIQMIISGIDFEIHEGEIVGLVGESGSGKSVTSLSIMRLLHDTPGEIMSGEVIYKGVDLLAQSESKMRKYRGKELAMIFQEPMTSLNPVLKIGKQLMEIITLHMKMSKREAKAHGIKMLELVGIPRAKDIMEEYPHQLSGGMRQRVMIAMQISCNPSLLIADEPTTALDVTIQAQILNLLKEIQEKTQMGILLITHDLGVVAEVCDRVIVMYAGRIVEEATTEELFENPRHPYTQGLIASIPKIGSNQKKLNSIRGTVPNPSDMPNGCKFAPRCSKVMEVCLEKEPDLLSMGRRASRCWLETEIEDFGEEVSVCQERY</sequence>
<evidence type="ECO:0000256" key="2">
    <source>
        <dbReference type="ARBA" id="ARBA00005417"/>
    </source>
</evidence>
<dbReference type="SMART" id="SM00382">
    <property type="entry name" value="AAA"/>
    <property type="match status" value="1"/>
</dbReference>
<dbReference type="Pfam" id="PF00005">
    <property type="entry name" value="ABC_tran"/>
    <property type="match status" value="1"/>
</dbReference>
<evidence type="ECO:0000256" key="6">
    <source>
        <dbReference type="ARBA" id="ARBA00022840"/>
    </source>
</evidence>
<evidence type="ECO:0000256" key="7">
    <source>
        <dbReference type="ARBA" id="ARBA00023136"/>
    </source>
</evidence>
<keyword evidence="7" id="KW-0472">Membrane</keyword>
<evidence type="ECO:0000313" key="9">
    <source>
        <dbReference type="EMBL" id="MDV2684268.1"/>
    </source>
</evidence>
<dbReference type="InterPro" id="IPR027417">
    <property type="entry name" value="P-loop_NTPase"/>
</dbReference>
<dbReference type="Gene3D" id="3.40.50.300">
    <property type="entry name" value="P-loop containing nucleotide triphosphate hydrolases"/>
    <property type="match status" value="1"/>
</dbReference>
<dbReference type="InterPro" id="IPR003439">
    <property type="entry name" value="ABC_transporter-like_ATP-bd"/>
</dbReference>
<proteinExistence type="inferred from homology"/>
<dbReference type="InterPro" id="IPR017871">
    <property type="entry name" value="ABC_transporter-like_CS"/>
</dbReference>
<organism evidence="9 10">
    <name type="scientific">Alkalihalophilus lindianensis</name>
    <dbReference type="NCBI Taxonomy" id="1630542"/>
    <lineage>
        <taxon>Bacteria</taxon>
        <taxon>Bacillati</taxon>
        <taxon>Bacillota</taxon>
        <taxon>Bacilli</taxon>
        <taxon>Bacillales</taxon>
        <taxon>Bacillaceae</taxon>
        <taxon>Alkalihalophilus</taxon>
    </lineage>
</organism>
<evidence type="ECO:0000259" key="8">
    <source>
        <dbReference type="PROSITE" id="PS50893"/>
    </source>
</evidence>
<gene>
    <name evidence="9" type="ORF">RYX56_07790</name>
</gene>
<dbReference type="InterPro" id="IPR050388">
    <property type="entry name" value="ABC_Ni/Peptide_Import"/>
</dbReference>
<comment type="subcellular location">
    <subcellularLocation>
        <location evidence="1">Cell membrane</location>
        <topology evidence="1">Peripheral membrane protein</topology>
    </subcellularLocation>
</comment>
<dbReference type="PANTHER" id="PTHR43297:SF2">
    <property type="entry name" value="DIPEPTIDE TRANSPORT ATP-BINDING PROTEIN DPPD"/>
    <property type="match status" value="1"/>
</dbReference>
<dbReference type="PANTHER" id="PTHR43297">
    <property type="entry name" value="OLIGOPEPTIDE TRANSPORT ATP-BINDING PROTEIN APPD"/>
    <property type="match status" value="1"/>
</dbReference>
<keyword evidence="4" id="KW-1003">Cell membrane</keyword>
<dbReference type="PROSITE" id="PS50893">
    <property type="entry name" value="ABC_TRANSPORTER_2"/>
    <property type="match status" value="1"/>
</dbReference>
<dbReference type="GO" id="GO:0005524">
    <property type="term" value="F:ATP binding"/>
    <property type="evidence" value="ECO:0007669"/>
    <property type="project" value="UniProtKB-KW"/>
</dbReference>
<evidence type="ECO:0000256" key="4">
    <source>
        <dbReference type="ARBA" id="ARBA00022475"/>
    </source>
</evidence>
<dbReference type="PROSITE" id="PS00211">
    <property type="entry name" value="ABC_TRANSPORTER_1"/>
    <property type="match status" value="1"/>
</dbReference>
<keyword evidence="10" id="KW-1185">Reference proteome</keyword>
<dbReference type="CDD" id="cd03257">
    <property type="entry name" value="ABC_NikE_OppD_transporters"/>
    <property type="match status" value="1"/>
</dbReference>
<keyword evidence="5" id="KW-0547">Nucleotide-binding</keyword>
<keyword evidence="6 9" id="KW-0067">ATP-binding</keyword>
<evidence type="ECO:0000313" key="10">
    <source>
        <dbReference type="Proteomes" id="UP001287282"/>
    </source>
</evidence>
<keyword evidence="3" id="KW-0813">Transport</keyword>
<evidence type="ECO:0000256" key="5">
    <source>
        <dbReference type="ARBA" id="ARBA00022741"/>
    </source>
</evidence>
<dbReference type="SUPFAM" id="SSF52540">
    <property type="entry name" value="P-loop containing nucleoside triphosphate hydrolases"/>
    <property type="match status" value="1"/>
</dbReference>
<evidence type="ECO:0000256" key="3">
    <source>
        <dbReference type="ARBA" id="ARBA00022448"/>
    </source>
</evidence>
<dbReference type="Pfam" id="PF08352">
    <property type="entry name" value="oligo_HPY"/>
    <property type="match status" value="1"/>
</dbReference>
<dbReference type="InterPro" id="IPR003593">
    <property type="entry name" value="AAA+_ATPase"/>
</dbReference>
<comment type="caution">
    <text evidence="9">The sequence shown here is derived from an EMBL/GenBank/DDBJ whole genome shotgun (WGS) entry which is preliminary data.</text>
</comment>
<dbReference type="RefSeq" id="WP_317121508.1">
    <property type="nucleotide sequence ID" value="NZ_JAWJBA010000002.1"/>
</dbReference>